<keyword evidence="5" id="KW-1278">Translocase</keyword>
<comment type="catalytic activity">
    <reaction evidence="10">
        <text>a ubiquinone + NADH + 5 H(+)(in) = a ubiquinol + NAD(+) + 4 H(+)(out)</text>
        <dbReference type="Rhea" id="RHEA:29091"/>
        <dbReference type="Rhea" id="RHEA-COMP:9565"/>
        <dbReference type="Rhea" id="RHEA-COMP:9566"/>
        <dbReference type="ChEBI" id="CHEBI:15378"/>
        <dbReference type="ChEBI" id="CHEBI:16389"/>
        <dbReference type="ChEBI" id="CHEBI:17976"/>
        <dbReference type="ChEBI" id="CHEBI:57540"/>
        <dbReference type="ChEBI" id="CHEBI:57945"/>
        <dbReference type="EC" id="7.1.1.2"/>
    </reaction>
</comment>
<reference evidence="12" key="1">
    <citation type="submission" date="2021-05" db="EMBL/GenBank/DDBJ databases">
        <title>Mitochondrial genomes within bark lice (Insecta: Psocodea: Psocomorpha) reveal novel gene rearrangements containing phylogenetic signal.</title>
        <authorList>
            <person name="Saenz Manchola O.F."/>
            <person name="Virrueta Herrera S."/>
            <person name="D'alessio L.M."/>
            <person name="Yoshizawa K."/>
            <person name="Garcia Aldrete A.N."/>
            <person name="Johnson K.P."/>
        </authorList>
    </citation>
    <scope>NUCLEOTIDE SEQUENCE</scope>
</reference>
<keyword evidence="4 11" id="KW-0812">Transmembrane</keyword>
<evidence type="ECO:0000256" key="7">
    <source>
        <dbReference type="ARBA" id="ARBA00023027"/>
    </source>
</evidence>
<evidence type="ECO:0000256" key="11">
    <source>
        <dbReference type="SAM" id="Phobius"/>
    </source>
</evidence>
<feature type="transmembrane region" description="Helical" evidence="11">
    <location>
        <begin position="29"/>
        <end position="50"/>
    </location>
</feature>
<evidence type="ECO:0000256" key="9">
    <source>
        <dbReference type="ARBA" id="ARBA00031586"/>
    </source>
</evidence>
<dbReference type="GO" id="GO:0016020">
    <property type="term" value="C:membrane"/>
    <property type="evidence" value="ECO:0007669"/>
    <property type="project" value="UniProtKB-SubCell"/>
</dbReference>
<organism evidence="12">
    <name type="scientific">Eolachesilla chilensis</name>
    <dbReference type="NCBI Taxonomy" id="297977"/>
    <lineage>
        <taxon>Eukaryota</taxon>
        <taxon>Metazoa</taxon>
        <taxon>Ecdysozoa</taxon>
        <taxon>Arthropoda</taxon>
        <taxon>Hexapoda</taxon>
        <taxon>Insecta</taxon>
        <taxon>Pterygota</taxon>
        <taxon>Neoptera</taxon>
        <taxon>Paraneoptera</taxon>
        <taxon>Psocodea</taxon>
        <taxon>Psocomorpha</taxon>
        <taxon>Homilopsocidea</taxon>
        <taxon>Lachesilloidea</taxon>
        <taxon>Lachesillidae</taxon>
        <taxon>Eolachesilla</taxon>
    </lineage>
</organism>
<comment type="subcellular location">
    <subcellularLocation>
        <location evidence="1">Membrane</location>
        <topology evidence="1">Multi-pass membrane protein</topology>
    </subcellularLocation>
</comment>
<keyword evidence="12" id="KW-0496">Mitochondrion</keyword>
<dbReference type="InterPro" id="IPR039428">
    <property type="entry name" value="NUOK/Mnh_C1-like"/>
</dbReference>
<evidence type="ECO:0000256" key="10">
    <source>
        <dbReference type="ARBA" id="ARBA00049551"/>
    </source>
</evidence>
<evidence type="ECO:0000256" key="1">
    <source>
        <dbReference type="ARBA" id="ARBA00004141"/>
    </source>
</evidence>
<evidence type="ECO:0000256" key="3">
    <source>
        <dbReference type="ARBA" id="ARBA00016612"/>
    </source>
</evidence>
<dbReference type="GO" id="GO:0008137">
    <property type="term" value="F:NADH dehydrogenase (ubiquinone) activity"/>
    <property type="evidence" value="ECO:0007669"/>
    <property type="project" value="UniProtKB-EC"/>
</dbReference>
<comment type="similarity">
    <text evidence="2">Belongs to the complex I subunit 4L family.</text>
</comment>
<keyword evidence="7" id="KW-0520">NAD</keyword>
<evidence type="ECO:0000256" key="4">
    <source>
        <dbReference type="ARBA" id="ARBA00022692"/>
    </source>
</evidence>
<protein>
    <recommendedName>
        <fullName evidence="3">NADH-ubiquinone oxidoreductase chain 4L</fullName>
    </recommendedName>
    <alternativeName>
        <fullName evidence="9">NADH dehydrogenase subunit 4L</fullName>
    </alternativeName>
</protein>
<evidence type="ECO:0000256" key="8">
    <source>
        <dbReference type="ARBA" id="ARBA00023136"/>
    </source>
</evidence>
<name>A0A8K1ZFF2_9NEOP</name>
<feature type="transmembrane region" description="Helical" evidence="11">
    <location>
        <begin position="6"/>
        <end position="22"/>
    </location>
</feature>
<dbReference type="Pfam" id="PF00420">
    <property type="entry name" value="Oxidored_q2"/>
    <property type="match status" value="1"/>
</dbReference>
<keyword evidence="8 11" id="KW-0472">Membrane</keyword>
<accession>A0A8K1ZFF2</accession>
<sequence>MLMNIIMLFTVMFMIGMYSFFLKSNHLLNMLLSLEFFSLIIFVCLFVMLWSNPEKYILTFYITFCVCEGAFGLALLVSLIRFVGNDYLQSLSFLKC</sequence>
<evidence type="ECO:0000313" key="12">
    <source>
        <dbReference type="EMBL" id="UGS80252.1"/>
    </source>
</evidence>
<evidence type="ECO:0000256" key="5">
    <source>
        <dbReference type="ARBA" id="ARBA00022967"/>
    </source>
</evidence>
<keyword evidence="6 11" id="KW-1133">Transmembrane helix</keyword>
<geneLocation type="mitochondrion" evidence="12"/>
<evidence type="ECO:0000256" key="2">
    <source>
        <dbReference type="ARBA" id="ARBA00010519"/>
    </source>
</evidence>
<evidence type="ECO:0000256" key="6">
    <source>
        <dbReference type="ARBA" id="ARBA00022989"/>
    </source>
</evidence>
<proteinExistence type="inferred from homology"/>
<gene>
    <name evidence="12" type="primary">ND4L</name>
</gene>
<dbReference type="AlphaFoldDB" id="A0A8K1ZFF2"/>
<dbReference type="EMBL" id="MZ274188">
    <property type="protein sequence ID" value="UGS80252.1"/>
    <property type="molecule type" value="Genomic_DNA"/>
</dbReference>
<dbReference type="Gene3D" id="1.10.287.3510">
    <property type="match status" value="1"/>
</dbReference>
<feature type="transmembrane region" description="Helical" evidence="11">
    <location>
        <begin position="56"/>
        <end position="80"/>
    </location>
</feature>